<dbReference type="InterPro" id="IPR016192">
    <property type="entry name" value="APOBEC/CMP_deaminase_Zn-bd"/>
</dbReference>
<dbReference type="GO" id="GO:0002100">
    <property type="term" value="P:tRNA wobble adenosine to inosine editing"/>
    <property type="evidence" value="ECO:0007669"/>
    <property type="project" value="InterPro"/>
</dbReference>
<evidence type="ECO:0000313" key="5">
    <source>
        <dbReference type="Proteomes" id="UP000241434"/>
    </source>
</evidence>
<dbReference type="GO" id="GO:0008270">
    <property type="term" value="F:zinc ion binding"/>
    <property type="evidence" value="ECO:0007669"/>
    <property type="project" value="InterPro"/>
</dbReference>
<dbReference type="SUPFAM" id="SSF53927">
    <property type="entry name" value="Cytidine deaminase-like"/>
    <property type="match status" value="1"/>
</dbReference>
<dbReference type="EMBL" id="JYGE01000006">
    <property type="protein sequence ID" value="PSJ31011.1"/>
    <property type="molecule type" value="Genomic_DNA"/>
</dbReference>
<dbReference type="PROSITE" id="PS51747">
    <property type="entry name" value="CYT_DCMP_DEAMINASES_2"/>
    <property type="match status" value="1"/>
</dbReference>
<dbReference type="InterPro" id="IPR016193">
    <property type="entry name" value="Cytidine_deaminase-like"/>
</dbReference>
<evidence type="ECO:0000256" key="2">
    <source>
        <dbReference type="ARBA" id="ARBA00022833"/>
    </source>
</evidence>
<name>A0A2P7PZ76_9FIRM</name>
<reference evidence="4" key="1">
    <citation type="thesis" date="2015" institute="Rutgers" country="The State University of New Jersey, 14 College Farm Rd., New Brunswick, NJ, USA">
        <title>Ammonia toxicity in bacteria and its implications for treatment of and resource recovery from highly nitrogenous organic wastes.</title>
        <authorList>
            <person name="Luther A.K."/>
        </authorList>
    </citation>
    <scope>NUCLEOTIDE SEQUENCE</scope>
    <source>
        <strain evidence="4">RT-10B</strain>
    </source>
</reference>
<sequence>MNREEYFMTEALLEAKKAYSLKETPIGAVIVYEDKIVGRGFNSVEISRDSINHAEIMAIKDAQKNLNRWRLFDCEIYVTMEPCFMCSGAIVNARIKSLYIAASHNKNKKVDKHNKFQREFLIDSKVESHFGIMEEEASRLLTSFFKERRKEKKKNNKKSTKDTY</sequence>
<organism evidence="4 5">
    <name type="scientific">Peptostreptococcus russellii</name>
    <dbReference type="NCBI Taxonomy" id="215200"/>
    <lineage>
        <taxon>Bacteria</taxon>
        <taxon>Bacillati</taxon>
        <taxon>Bacillota</taxon>
        <taxon>Clostridia</taxon>
        <taxon>Peptostreptococcales</taxon>
        <taxon>Peptostreptococcaceae</taxon>
        <taxon>Peptostreptococcus</taxon>
    </lineage>
</organism>
<dbReference type="GO" id="GO:0052717">
    <property type="term" value="F:tRNA-specific adenosine-34 deaminase activity"/>
    <property type="evidence" value="ECO:0007669"/>
    <property type="project" value="UniProtKB-EC"/>
</dbReference>
<dbReference type="AlphaFoldDB" id="A0A2P7PZ76"/>
<keyword evidence="5" id="KW-1185">Reference proteome</keyword>
<keyword evidence="1" id="KW-0479">Metal-binding</keyword>
<dbReference type="RefSeq" id="WP_106777066.1">
    <property type="nucleotide sequence ID" value="NZ_JYGE01000006.1"/>
</dbReference>
<proteinExistence type="predicted"/>
<dbReference type="OrthoDB" id="9802676at2"/>
<evidence type="ECO:0000256" key="1">
    <source>
        <dbReference type="ARBA" id="ARBA00022723"/>
    </source>
</evidence>
<dbReference type="InterPro" id="IPR002125">
    <property type="entry name" value="CMP_dCMP_dom"/>
</dbReference>
<comment type="caution">
    <text evidence="4">The sequence shown here is derived from an EMBL/GenBank/DDBJ whole genome shotgun (WGS) entry which is preliminary data.</text>
</comment>
<dbReference type="PANTHER" id="PTHR11079">
    <property type="entry name" value="CYTOSINE DEAMINASE FAMILY MEMBER"/>
    <property type="match status" value="1"/>
</dbReference>
<dbReference type="PROSITE" id="PS00903">
    <property type="entry name" value="CYT_DCMP_DEAMINASES_1"/>
    <property type="match status" value="1"/>
</dbReference>
<evidence type="ECO:0000313" key="4">
    <source>
        <dbReference type="EMBL" id="PSJ31011.1"/>
    </source>
</evidence>
<accession>A0A2P7PZ76</accession>
<protein>
    <submittedName>
        <fullName evidence="4">Adenosine deaminase</fullName>
    </submittedName>
</protein>
<evidence type="ECO:0000259" key="3">
    <source>
        <dbReference type="PROSITE" id="PS51747"/>
    </source>
</evidence>
<keyword evidence="2" id="KW-0862">Zinc</keyword>
<feature type="domain" description="CMP/dCMP-type deaminase" evidence="3">
    <location>
        <begin position="2"/>
        <end position="119"/>
    </location>
</feature>
<dbReference type="CDD" id="cd01285">
    <property type="entry name" value="nucleoside_deaminase"/>
    <property type="match status" value="1"/>
</dbReference>
<dbReference type="PANTHER" id="PTHR11079:SF202">
    <property type="entry name" value="TRNA-SPECIFIC ADENOSINE DEAMINASE"/>
    <property type="match status" value="1"/>
</dbReference>
<dbReference type="Gene3D" id="3.40.140.10">
    <property type="entry name" value="Cytidine Deaminase, domain 2"/>
    <property type="match status" value="1"/>
</dbReference>
<dbReference type="Pfam" id="PF00383">
    <property type="entry name" value="dCMP_cyt_deam_1"/>
    <property type="match status" value="1"/>
</dbReference>
<dbReference type="Proteomes" id="UP000241434">
    <property type="component" value="Unassembled WGS sequence"/>
</dbReference>
<gene>
    <name evidence="4" type="ORF">UF10_06920</name>
</gene>